<evidence type="ECO:0000256" key="1">
    <source>
        <dbReference type="SAM" id="MobiDB-lite"/>
    </source>
</evidence>
<gene>
    <name evidence="3" type="ORF">LF1_19000</name>
</gene>
<accession>A0A5B1CE02</accession>
<name>A0A5B1CE02_9BACT</name>
<dbReference type="EMBL" id="VRLW01000001">
    <property type="protein sequence ID" value="KAA1259368.1"/>
    <property type="molecule type" value="Genomic_DNA"/>
</dbReference>
<organism evidence="3 4">
    <name type="scientific">Rubripirellula obstinata</name>
    <dbReference type="NCBI Taxonomy" id="406547"/>
    <lineage>
        <taxon>Bacteria</taxon>
        <taxon>Pseudomonadati</taxon>
        <taxon>Planctomycetota</taxon>
        <taxon>Planctomycetia</taxon>
        <taxon>Pirellulales</taxon>
        <taxon>Pirellulaceae</taxon>
        <taxon>Rubripirellula</taxon>
    </lineage>
</organism>
<keyword evidence="2" id="KW-0732">Signal</keyword>
<evidence type="ECO:0000313" key="4">
    <source>
        <dbReference type="Proteomes" id="UP000322699"/>
    </source>
</evidence>
<feature type="region of interest" description="Disordered" evidence="1">
    <location>
        <begin position="66"/>
        <end position="93"/>
    </location>
</feature>
<protein>
    <recommendedName>
        <fullName evidence="5">Lipoprotein</fullName>
    </recommendedName>
</protein>
<evidence type="ECO:0000313" key="3">
    <source>
        <dbReference type="EMBL" id="KAA1259368.1"/>
    </source>
</evidence>
<dbReference type="AlphaFoldDB" id="A0A5B1CE02"/>
<comment type="caution">
    <text evidence="3">The sequence shown here is derived from an EMBL/GenBank/DDBJ whole genome shotgun (WGS) entry which is preliminary data.</text>
</comment>
<evidence type="ECO:0000256" key="2">
    <source>
        <dbReference type="SAM" id="SignalP"/>
    </source>
</evidence>
<proteinExistence type="predicted"/>
<dbReference type="Proteomes" id="UP000322699">
    <property type="component" value="Unassembled WGS sequence"/>
</dbReference>
<reference evidence="3 4" key="1">
    <citation type="submission" date="2019-08" db="EMBL/GenBank/DDBJ databases">
        <title>Deep-cultivation of Planctomycetes and their phenomic and genomic characterization uncovers novel biology.</title>
        <authorList>
            <person name="Wiegand S."/>
            <person name="Jogler M."/>
            <person name="Boedeker C."/>
            <person name="Pinto D."/>
            <person name="Vollmers J."/>
            <person name="Rivas-Marin E."/>
            <person name="Kohn T."/>
            <person name="Peeters S.H."/>
            <person name="Heuer A."/>
            <person name="Rast P."/>
            <person name="Oberbeckmann S."/>
            <person name="Bunk B."/>
            <person name="Jeske O."/>
            <person name="Meyerdierks A."/>
            <person name="Storesund J.E."/>
            <person name="Kallscheuer N."/>
            <person name="Luecker S."/>
            <person name="Lage O.M."/>
            <person name="Pohl T."/>
            <person name="Merkel B.J."/>
            <person name="Hornburger P."/>
            <person name="Mueller R.-W."/>
            <person name="Bruemmer F."/>
            <person name="Labrenz M."/>
            <person name="Spormann A.M."/>
            <person name="Op Den Camp H."/>
            <person name="Overmann J."/>
            <person name="Amann R."/>
            <person name="Jetten M.S.M."/>
            <person name="Mascher T."/>
            <person name="Medema M.H."/>
            <person name="Devos D.P."/>
            <person name="Kaster A.-K."/>
            <person name="Ovreas L."/>
            <person name="Rohde M."/>
            <person name="Galperin M.Y."/>
            <person name="Jogler C."/>
        </authorList>
    </citation>
    <scope>NUCLEOTIDE SEQUENCE [LARGE SCALE GENOMIC DNA]</scope>
    <source>
        <strain evidence="3 4">LF1</strain>
    </source>
</reference>
<sequence precursor="true">MRRDRSVSKMIANFLAAKALPARSLTAAMLCLAIASVSLCSGCRQGGWLPAPGPMLQQQSQAIVNDPFPQNDIGPYEAASRPPDYQQPLPEAVRNRIHRDSTFGFGR</sequence>
<keyword evidence="4" id="KW-1185">Reference proteome</keyword>
<feature type="signal peptide" evidence="2">
    <location>
        <begin position="1"/>
        <end position="27"/>
    </location>
</feature>
<evidence type="ECO:0008006" key="5">
    <source>
        <dbReference type="Google" id="ProtNLM"/>
    </source>
</evidence>
<feature type="chain" id="PRO_5022897199" description="Lipoprotein" evidence="2">
    <location>
        <begin position="28"/>
        <end position="107"/>
    </location>
</feature>